<dbReference type="GO" id="GO:0004601">
    <property type="term" value="F:peroxidase activity"/>
    <property type="evidence" value="ECO:0000318"/>
    <property type="project" value="GO_Central"/>
</dbReference>
<dbReference type="FunCoup" id="B8C6N8">
    <property type="interactions" value="60"/>
</dbReference>
<dbReference type="Gene3D" id="3.30.1020.10">
    <property type="entry name" value="Antioxidant, Horf6, Chain A, domain2"/>
    <property type="match status" value="1"/>
</dbReference>
<dbReference type="SUPFAM" id="SSF52833">
    <property type="entry name" value="Thioredoxin-like"/>
    <property type="match status" value="1"/>
</dbReference>
<dbReference type="HOGENOM" id="CLU_042529_4_1_1"/>
<dbReference type="InterPro" id="IPR024706">
    <property type="entry name" value="Peroxiredoxin_AhpC-typ"/>
</dbReference>
<comment type="similarity">
    <text evidence="5">Belongs to the peroxiredoxin family. Prx6 subfamily.</text>
</comment>
<feature type="non-terminal residue" evidence="8">
    <location>
        <position position="1"/>
    </location>
</feature>
<name>B8C6N8_THAPS</name>
<dbReference type="OMA" id="HGPMNIP"/>
<dbReference type="Pfam" id="PF10417">
    <property type="entry name" value="1-cysPrx_C"/>
    <property type="match status" value="1"/>
</dbReference>
<dbReference type="PANTHER" id="PTHR43503">
    <property type="entry name" value="MCG48959-RELATED"/>
    <property type="match status" value="1"/>
</dbReference>
<evidence type="ECO:0000313" key="9">
    <source>
        <dbReference type="Proteomes" id="UP000001449"/>
    </source>
</evidence>
<dbReference type="InterPro" id="IPR000866">
    <property type="entry name" value="AhpC/TSA"/>
</dbReference>
<dbReference type="InParanoid" id="B8C6N8"/>
<dbReference type="InterPro" id="IPR019479">
    <property type="entry name" value="Peroxiredoxin_C"/>
</dbReference>
<dbReference type="PROSITE" id="PS51352">
    <property type="entry name" value="THIOREDOXIN_2"/>
    <property type="match status" value="1"/>
</dbReference>
<evidence type="ECO:0000256" key="5">
    <source>
        <dbReference type="ARBA" id="ARBA00025719"/>
    </source>
</evidence>
<keyword evidence="9" id="KW-1185">Reference proteome</keyword>
<dbReference type="eggNOG" id="KOG0854">
    <property type="taxonomic scope" value="Eukaryota"/>
</dbReference>
<dbReference type="InterPro" id="IPR013766">
    <property type="entry name" value="Thioredoxin_domain"/>
</dbReference>
<dbReference type="STRING" id="35128.B8C6N8"/>
<keyword evidence="4" id="KW-0676">Redox-active center</keyword>
<feature type="domain" description="Thioredoxin" evidence="7">
    <location>
        <begin position="1"/>
        <end position="156"/>
    </location>
</feature>
<reference evidence="8 9" key="2">
    <citation type="journal article" date="2008" name="Nature">
        <title>The Phaeodactylum genome reveals the evolutionary history of diatom genomes.</title>
        <authorList>
            <person name="Bowler C."/>
            <person name="Allen A.E."/>
            <person name="Badger J.H."/>
            <person name="Grimwood J."/>
            <person name="Jabbari K."/>
            <person name="Kuo A."/>
            <person name="Maheswari U."/>
            <person name="Martens C."/>
            <person name="Maumus F."/>
            <person name="Otillar R.P."/>
            <person name="Rayko E."/>
            <person name="Salamov A."/>
            <person name="Vandepoele K."/>
            <person name="Beszteri B."/>
            <person name="Gruber A."/>
            <person name="Heijde M."/>
            <person name="Katinka M."/>
            <person name="Mock T."/>
            <person name="Valentin K."/>
            <person name="Verret F."/>
            <person name="Berges J.A."/>
            <person name="Brownlee C."/>
            <person name="Cadoret J.P."/>
            <person name="Chiovitti A."/>
            <person name="Choi C.J."/>
            <person name="Coesel S."/>
            <person name="De Martino A."/>
            <person name="Detter J.C."/>
            <person name="Durkin C."/>
            <person name="Falciatore A."/>
            <person name="Fournet J."/>
            <person name="Haruta M."/>
            <person name="Huysman M.J."/>
            <person name="Jenkins B.D."/>
            <person name="Jiroutova K."/>
            <person name="Jorgensen R.E."/>
            <person name="Joubert Y."/>
            <person name="Kaplan A."/>
            <person name="Kroger N."/>
            <person name="Kroth P.G."/>
            <person name="La Roche J."/>
            <person name="Lindquist E."/>
            <person name="Lommer M."/>
            <person name="Martin-Jezequel V."/>
            <person name="Lopez P.J."/>
            <person name="Lucas S."/>
            <person name="Mangogna M."/>
            <person name="McGinnis K."/>
            <person name="Medlin L.K."/>
            <person name="Montsant A."/>
            <person name="Oudot-Le Secq M.P."/>
            <person name="Napoli C."/>
            <person name="Obornik M."/>
            <person name="Parker M.S."/>
            <person name="Petit J.L."/>
            <person name="Porcel B.M."/>
            <person name="Poulsen N."/>
            <person name="Robison M."/>
            <person name="Rychlewski L."/>
            <person name="Rynearson T.A."/>
            <person name="Schmutz J."/>
            <person name="Shapiro H."/>
            <person name="Siaut M."/>
            <person name="Stanley M."/>
            <person name="Sussman M.R."/>
            <person name="Taylor A.R."/>
            <person name="Vardi A."/>
            <person name="von Dassow P."/>
            <person name="Vyverman W."/>
            <person name="Willis A."/>
            <person name="Wyrwicz L.S."/>
            <person name="Rokhsar D.S."/>
            <person name="Weissenbach J."/>
            <person name="Armbrust E.V."/>
            <person name="Green B.R."/>
            <person name="Van de Peer Y."/>
            <person name="Grigoriev I.V."/>
        </authorList>
    </citation>
    <scope>NUCLEOTIDE SEQUENCE [LARGE SCALE GENOMIC DNA]</scope>
    <source>
        <strain evidence="8 9">CCMP1335</strain>
    </source>
</reference>
<reference evidence="8 9" key="1">
    <citation type="journal article" date="2004" name="Science">
        <title>The genome of the diatom Thalassiosira pseudonana: ecology, evolution, and metabolism.</title>
        <authorList>
            <person name="Armbrust E.V."/>
            <person name="Berges J.A."/>
            <person name="Bowler C."/>
            <person name="Green B.R."/>
            <person name="Martinez D."/>
            <person name="Putnam N.H."/>
            <person name="Zhou S."/>
            <person name="Allen A.E."/>
            <person name="Apt K.E."/>
            <person name="Bechner M."/>
            <person name="Brzezinski M.A."/>
            <person name="Chaal B.K."/>
            <person name="Chiovitti A."/>
            <person name="Davis A.K."/>
            <person name="Demarest M.S."/>
            <person name="Detter J.C."/>
            <person name="Glavina T."/>
            <person name="Goodstein D."/>
            <person name="Hadi M.Z."/>
            <person name="Hellsten U."/>
            <person name="Hildebrand M."/>
            <person name="Jenkins B.D."/>
            <person name="Jurka J."/>
            <person name="Kapitonov V.V."/>
            <person name="Kroger N."/>
            <person name="Lau W.W."/>
            <person name="Lane T.W."/>
            <person name="Larimer F.W."/>
            <person name="Lippmeier J.C."/>
            <person name="Lucas S."/>
            <person name="Medina M."/>
            <person name="Montsant A."/>
            <person name="Obornik M."/>
            <person name="Parker M.S."/>
            <person name="Palenik B."/>
            <person name="Pazour G.J."/>
            <person name="Richardson P.M."/>
            <person name="Rynearson T.A."/>
            <person name="Saito M.A."/>
            <person name="Schwartz D.C."/>
            <person name="Thamatrakoln K."/>
            <person name="Valentin K."/>
            <person name="Vardi A."/>
            <person name="Wilkerson F.P."/>
            <person name="Rokhsar D.S."/>
        </authorList>
    </citation>
    <scope>NUCLEOTIDE SEQUENCE [LARGE SCALE GENOMIC DNA]</scope>
    <source>
        <strain evidence="8 9">CCMP1335</strain>
    </source>
</reference>
<keyword evidence="2" id="KW-0049">Antioxidant</keyword>
<dbReference type="Gene3D" id="3.40.30.10">
    <property type="entry name" value="Glutaredoxin"/>
    <property type="match status" value="1"/>
</dbReference>
<dbReference type="InterPro" id="IPR036249">
    <property type="entry name" value="Thioredoxin-like_sf"/>
</dbReference>
<sequence>FPDIQGETQETTGFSLYNYLGDSWCCFLSHPADFTPVCTTELGAAQSLVEEFAIRDVKLCGFSCDDSKRHKDWISDIDAATGHRISFPLFCDPSRKYAIELGMLDPTLKDDEGMPLTVRAVFILNSAKEITLTMTYPACVGRNFDEILRAVDALQRAEKFGVVTPANWQPGDKTIVSLDLDDDAAMRKFGKGYSTLDLPSEQVRHLHKHYLRYTDDP</sequence>
<gene>
    <name evidence="8" type="ORF">THAPSDRAFT_18089</name>
</gene>
<evidence type="ECO:0000256" key="6">
    <source>
        <dbReference type="PIRSR" id="PIRSR000239-1"/>
    </source>
</evidence>
<dbReference type="FunFam" id="3.30.1020.10:FF:000005">
    <property type="entry name" value="Thiol-specific antioxidant protein"/>
    <property type="match status" value="1"/>
</dbReference>
<accession>B8C6N8</accession>
<keyword evidence="1" id="KW-0575">Peroxidase</keyword>
<dbReference type="AlphaFoldDB" id="B8C6N8"/>
<evidence type="ECO:0000259" key="7">
    <source>
        <dbReference type="PROSITE" id="PS51352"/>
    </source>
</evidence>
<evidence type="ECO:0000256" key="4">
    <source>
        <dbReference type="ARBA" id="ARBA00023284"/>
    </source>
</evidence>
<dbReference type="PaxDb" id="35128-Thaps18089"/>
<dbReference type="GO" id="GO:0005829">
    <property type="term" value="C:cytosol"/>
    <property type="evidence" value="ECO:0000318"/>
    <property type="project" value="GO_Central"/>
</dbReference>
<dbReference type="GO" id="GO:0051920">
    <property type="term" value="F:peroxiredoxin activity"/>
    <property type="evidence" value="ECO:0007669"/>
    <property type="project" value="InterPro"/>
</dbReference>
<evidence type="ECO:0000256" key="1">
    <source>
        <dbReference type="ARBA" id="ARBA00022559"/>
    </source>
</evidence>
<proteinExistence type="inferred from homology"/>
<feature type="active site" description="Cysteine sulfenic acid (-SOH) intermediate; for peroxidase activity" evidence="6">
    <location>
        <position position="38"/>
    </location>
</feature>
<dbReference type="PANTHER" id="PTHR43503:SF4">
    <property type="entry name" value="PEROXIREDOXIN-6"/>
    <property type="match status" value="1"/>
</dbReference>
<evidence type="ECO:0000313" key="8">
    <source>
        <dbReference type="EMBL" id="EED90837.1"/>
    </source>
</evidence>
<keyword evidence="3" id="KW-0560">Oxidoreductase</keyword>
<dbReference type="RefSeq" id="XP_002291986.1">
    <property type="nucleotide sequence ID" value="XM_002291950.1"/>
</dbReference>
<protein>
    <submittedName>
        <fullName evidence="8">Peroxiredoxin</fullName>
    </submittedName>
</protein>
<dbReference type="KEGG" id="tps:THAPSDRAFT_18089"/>
<dbReference type="EMBL" id="CM000644">
    <property type="protein sequence ID" value="EED90837.1"/>
    <property type="molecule type" value="Genomic_DNA"/>
</dbReference>
<dbReference type="GO" id="GO:0045454">
    <property type="term" value="P:cell redox homeostasis"/>
    <property type="evidence" value="ECO:0000318"/>
    <property type="project" value="GO_Central"/>
</dbReference>
<dbReference type="PIRSF" id="PIRSF000239">
    <property type="entry name" value="AHPC"/>
    <property type="match status" value="1"/>
</dbReference>
<dbReference type="Proteomes" id="UP000001449">
    <property type="component" value="Chromosome 8"/>
</dbReference>
<dbReference type="GeneID" id="7445558"/>
<evidence type="ECO:0000256" key="2">
    <source>
        <dbReference type="ARBA" id="ARBA00022862"/>
    </source>
</evidence>
<feature type="non-terminal residue" evidence="8">
    <location>
        <position position="217"/>
    </location>
</feature>
<organism evidence="8 9">
    <name type="scientific">Thalassiosira pseudonana</name>
    <name type="common">Marine diatom</name>
    <name type="synonym">Cyclotella nana</name>
    <dbReference type="NCBI Taxonomy" id="35128"/>
    <lineage>
        <taxon>Eukaryota</taxon>
        <taxon>Sar</taxon>
        <taxon>Stramenopiles</taxon>
        <taxon>Ochrophyta</taxon>
        <taxon>Bacillariophyta</taxon>
        <taxon>Coscinodiscophyceae</taxon>
        <taxon>Thalassiosirophycidae</taxon>
        <taxon>Thalassiosirales</taxon>
        <taxon>Thalassiosiraceae</taxon>
        <taxon>Thalassiosira</taxon>
    </lineage>
</organism>
<evidence type="ECO:0000256" key="3">
    <source>
        <dbReference type="ARBA" id="ARBA00023002"/>
    </source>
</evidence>
<dbReference type="FunFam" id="3.40.30.10:FF:000011">
    <property type="entry name" value="Peroxiredoxin PRX1"/>
    <property type="match status" value="1"/>
</dbReference>
<dbReference type="Pfam" id="PF00578">
    <property type="entry name" value="AhpC-TSA"/>
    <property type="match status" value="1"/>
</dbReference>